<dbReference type="InterPro" id="IPR046880">
    <property type="entry name" value="TPR-S"/>
</dbReference>
<sequence>MSSKSKMYALLIGVGDDLPYTIKDATKLYDTLIDPELAGYEKDNVILVCDKEATRDGILNSLDKLIETTNEDSSVLIYYSGHGGKYMSQHKFFLQPYGMTAENYATHWVMAEELTEKINAIKSNKIVFLLDCCHAEGMTQEGLLNMEGLAQKLNDKGGMWVISSCQDNQKSWRLPNAENSLFTECLLEVISGNHKKPFTEPNVTITDVVEHIFDEVPKRASKCIDENTGEPINQRPFAKFQMSENVVLSNFPRNLESHAATITELEPNIEKLDERGLIKLLDAMSFLGRRDEAINILENHKKTSGDADLLNILGNLFKEKYLETNFEEPGLISLEHHKKALEIATKEEDEQQIYLNSINLAFLYLLLDLSKKEVRFYADLAFNAAKNYYYPSPEKFGTMGEACIYLNLLEKAKENYNLASEKAGIRTRMNLYKDAYAVYTTLYDDNKDDPFLIFLNNKLLS</sequence>
<proteinExistence type="predicted"/>
<dbReference type="PANTHER" id="PTHR22576:SF37">
    <property type="entry name" value="MUCOSA-ASSOCIATED LYMPHOID TISSUE LYMPHOMA TRANSLOCATION PROTEIN 1"/>
    <property type="match status" value="1"/>
</dbReference>
<evidence type="ECO:0000313" key="2">
    <source>
        <dbReference type="EMBL" id="MDT0622628.1"/>
    </source>
</evidence>
<accession>A0ABU3BKE0</accession>
<dbReference type="Pfam" id="PF20308">
    <property type="entry name" value="TPR-S"/>
    <property type="match status" value="1"/>
</dbReference>
<keyword evidence="3" id="KW-1185">Reference proteome</keyword>
<name>A0ABU3BKE0_9FLAO</name>
<protein>
    <submittedName>
        <fullName evidence="2">Caspase family protein</fullName>
        <ecNumber evidence="2">3.4.22.-</ecNumber>
    </submittedName>
</protein>
<dbReference type="PANTHER" id="PTHR22576">
    <property type="entry name" value="MUCOSA ASSOCIATED LYMPHOID TISSUE LYMPHOMA TRANSLOCATION PROTEIN 1/PARACASPASE"/>
    <property type="match status" value="1"/>
</dbReference>
<dbReference type="Pfam" id="PF00656">
    <property type="entry name" value="Peptidase_C14"/>
    <property type="match status" value="1"/>
</dbReference>
<dbReference type="InterPro" id="IPR029030">
    <property type="entry name" value="Caspase-like_dom_sf"/>
</dbReference>
<dbReference type="InterPro" id="IPR011600">
    <property type="entry name" value="Pept_C14_caspase"/>
</dbReference>
<dbReference type="Gene3D" id="3.40.50.1460">
    <property type="match status" value="1"/>
</dbReference>
<feature type="domain" description="Peptidase C14 caspase" evidence="1">
    <location>
        <begin position="8"/>
        <end position="217"/>
    </location>
</feature>
<dbReference type="EMBL" id="JAVRHU010000004">
    <property type="protein sequence ID" value="MDT0622628.1"/>
    <property type="molecule type" value="Genomic_DNA"/>
</dbReference>
<comment type="caution">
    <text evidence="2">The sequence shown here is derived from an EMBL/GenBank/DDBJ whole genome shotgun (WGS) entry which is preliminary data.</text>
</comment>
<dbReference type="RefSeq" id="WP_311388340.1">
    <property type="nucleotide sequence ID" value="NZ_JAVRHU010000004.1"/>
</dbReference>
<gene>
    <name evidence="2" type="ORF">RM520_13440</name>
</gene>
<reference evidence="2 3" key="1">
    <citation type="submission" date="2023-09" db="EMBL/GenBank/DDBJ databases">
        <authorList>
            <person name="Rey-Velasco X."/>
        </authorList>
    </citation>
    <scope>NUCLEOTIDE SEQUENCE [LARGE SCALE GENOMIC DNA]</scope>
    <source>
        <strain evidence="2 3">P007</strain>
    </source>
</reference>
<dbReference type="EC" id="3.4.22.-" evidence="2"/>
<dbReference type="GO" id="GO:0016787">
    <property type="term" value="F:hydrolase activity"/>
    <property type="evidence" value="ECO:0007669"/>
    <property type="project" value="UniProtKB-KW"/>
</dbReference>
<organism evidence="2 3">
    <name type="scientific">Croceitalea vernalis</name>
    <dbReference type="NCBI Taxonomy" id="3075599"/>
    <lineage>
        <taxon>Bacteria</taxon>
        <taxon>Pseudomonadati</taxon>
        <taxon>Bacteroidota</taxon>
        <taxon>Flavobacteriia</taxon>
        <taxon>Flavobacteriales</taxon>
        <taxon>Flavobacteriaceae</taxon>
        <taxon>Croceitalea</taxon>
    </lineage>
</organism>
<evidence type="ECO:0000313" key="3">
    <source>
        <dbReference type="Proteomes" id="UP001250662"/>
    </source>
</evidence>
<keyword evidence="2" id="KW-0378">Hydrolase</keyword>
<dbReference type="Proteomes" id="UP001250662">
    <property type="component" value="Unassembled WGS sequence"/>
</dbReference>
<dbReference type="InterPro" id="IPR052039">
    <property type="entry name" value="Caspase-related_regulators"/>
</dbReference>
<dbReference type="SUPFAM" id="SSF52129">
    <property type="entry name" value="Caspase-like"/>
    <property type="match status" value="1"/>
</dbReference>
<evidence type="ECO:0000259" key="1">
    <source>
        <dbReference type="Pfam" id="PF00656"/>
    </source>
</evidence>